<dbReference type="Pfam" id="PF13489">
    <property type="entry name" value="Methyltransf_23"/>
    <property type="match status" value="1"/>
</dbReference>
<dbReference type="Proteomes" id="UP000323708">
    <property type="component" value="Unassembled WGS sequence"/>
</dbReference>
<dbReference type="RefSeq" id="WP_149611959.1">
    <property type="nucleotide sequence ID" value="NZ_VTUX01000006.1"/>
</dbReference>
<sequence>MADTQAASCQACGAPLTQVSLAHPVDYEYGVEPSEDYRYLRCGRCASEWLDPRPTDAQLPAFYPDNYHAHNDDHGLVAGTLVRLRGWLRGRKYRALLPDRKQGALFDVGAGDCRHFDELQRYADWEFAGIEIQEPVAEMARQRGYDIETGVLENMDMTRHRGRYDVVSMNHVLEHVREPGEVLARCYALLKPGGYLIGQQPTNSTWETVFGDAWAGYHYPRHLQVFSRNGLRTLMQEKGFTDISITAAPHCQTAISMQNAALARGWSLKLDHGRSSIYGLLLLLSLPAEFLAWIAGKSGTIDFIGRRPQQSSAVAG</sequence>
<evidence type="ECO:0000313" key="2">
    <source>
        <dbReference type="Proteomes" id="UP000323708"/>
    </source>
</evidence>
<keyword evidence="2" id="KW-1185">Reference proteome</keyword>
<gene>
    <name evidence="1" type="ORF">F0M18_13415</name>
</gene>
<keyword evidence="1" id="KW-0808">Transferase</keyword>
<organism evidence="1 2">
    <name type="scientific">Pseudohalioglobus sediminis</name>
    <dbReference type="NCBI Taxonomy" id="2606449"/>
    <lineage>
        <taxon>Bacteria</taxon>
        <taxon>Pseudomonadati</taxon>
        <taxon>Pseudomonadota</taxon>
        <taxon>Gammaproteobacteria</taxon>
        <taxon>Cellvibrionales</taxon>
        <taxon>Halieaceae</taxon>
        <taxon>Pseudohalioglobus</taxon>
    </lineage>
</organism>
<dbReference type="CDD" id="cd02440">
    <property type="entry name" value="AdoMet_MTases"/>
    <property type="match status" value="1"/>
</dbReference>
<dbReference type="GO" id="GO:0008168">
    <property type="term" value="F:methyltransferase activity"/>
    <property type="evidence" value="ECO:0007669"/>
    <property type="project" value="UniProtKB-KW"/>
</dbReference>
<comment type="caution">
    <text evidence="1">The sequence shown here is derived from an EMBL/GenBank/DDBJ whole genome shotgun (WGS) entry which is preliminary data.</text>
</comment>
<name>A0A5B0WSL4_9GAMM</name>
<evidence type="ECO:0000313" key="1">
    <source>
        <dbReference type="EMBL" id="KAA1190060.1"/>
    </source>
</evidence>
<keyword evidence="1" id="KW-0489">Methyltransferase</keyword>
<dbReference type="InterPro" id="IPR029063">
    <property type="entry name" value="SAM-dependent_MTases_sf"/>
</dbReference>
<protein>
    <submittedName>
        <fullName evidence="1">Class I SAM-dependent methyltransferase</fullName>
    </submittedName>
</protein>
<dbReference type="EMBL" id="VTUX01000006">
    <property type="protein sequence ID" value="KAA1190060.1"/>
    <property type="molecule type" value="Genomic_DNA"/>
</dbReference>
<reference evidence="1 2" key="1">
    <citation type="submission" date="2019-09" db="EMBL/GenBank/DDBJ databases">
        <authorList>
            <person name="Chen X.-Y."/>
        </authorList>
    </citation>
    <scope>NUCLEOTIDE SEQUENCE [LARGE SCALE GENOMIC DNA]</scope>
    <source>
        <strain evidence="1 2">NY5</strain>
    </source>
</reference>
<accession>A0A5B0WSL4</accession>
<dbReference type="PANTHER" id="PTHR43861">
    <property type="entry name" value="TRANS-ACONITATE 2-METHYLTRANSFERASE-RELATED"/>
    <property type="match status" value="1"/>
</dbReference>
<dbReference type="SUPFAM" id="SSF53335">
    <property type="entry name" value="S-adenosyl-L-methionine-dependent methyltransferases"/>
    <property type="match status" value="1"/>
</dbReference>
<dbReference type="AlphaFoldDB" id="A0A5B0WSL4"/>
<dbReference type="Gene3D" id="3.40.50.150">
    <property type="entry name" value="Vaccinia Virus protein VP39"/>
    <property type="match status" value="1"/>
</dbReference>
<proteinExistence type="predicted"/>
<dbReference type="PANTHER" id="PTHR43861:SF6">
    <property type="entry name" value="METHYLTRANSFERASE TYPE 11"/>
    <property type="match status" value="1"/>
</dbReference>
<dbReference type="GO" id="GO:0032259">
    <property type="term" value="P:methylation"/>
    <property type="evidence" value="ECO:0007669"/>
    <property type="project" value="UniProtKB-KW"/>
</dbReference>